<comment type="caution">
    <text evidence="1">The sequence shown here is derived from an EMBL/GenBank/DDBJ whole genome shotgun (WGS) entry which is preliminary data.</text>
</comment>
<proteinExistence type="predicted"/>
<evidence type="ECO:0000313" key="1">
    <source>
        <dbReference type="EMBL" id="KKM97738.1"/>
    </source>
</evidence>
<sequence>MCANTEAIAGVHSYLLYGKESTYNNAVAVTTHLGLVTNFRPSITNNMQSHRGFKGDTTGGRDVVKWTPGVLEYAFGIDFKVTNWAFLELVMGGKAGSDPWTYTGSVSQPSFTFAHNIDNPGAASTDQEDTFSGSLAENCIIKTSVGEAVTATMDLRAAKNVIDTTITGVVGLPNEDVYNFTGGNIELPAATPISNIIDSVEISIKNKLDMLVGVGSRLVQNGIGSERDYMIKFTVKYLDNALITAAQGATTPTATGGPTEYATIELNFANGSRSAVFTFSLCPLDQFAQLAELNNPISEDVTILGATLSVVEDNT</sequence>
<dbReference type="InterPro" id="IPR044000">
    <property type="entry name" value="Phage_tube_2"/>
</dbReference>
<accession>A0A0F9LWG2</accession>
<dbReference type="AlphaFoldDB" id="A0A0F9LWG2"/>
<gene>
    <name evidence="1" type="ORF">LCGC14_1165020</name>
</gene>
<organism evidence="1">
    <name type="scientific">marine sediment metagenome</name>
    <dbReference type="NCBI Taxonomy" id="412755"/>
    <lineage>
        <taxon>unclassified sequences</taxon>
        <taxon>metagenomes</taxon>
        <taxon>ecological metagenomes</taxon>
    </lineage>
</organism>
<reference evidence="1" key="1">
    <citation type="journal article" date="2015" name="Nature">
        <title>Complex archaea that bridge the gap between prokaryotes and eukaryotes.</title>
        <authorList>
            <person name="Spang A."/>
            <person name="Saw J.H."/>
            <person name="Jorgensen S.L."/>
            <person name="Zaremba-Niedzwiedzka K."/>
            <person name="Martijn J."/>
            <person name="Lind A.E."/>
            <person name="van Eijk R."/>
            <person name="Schleper C."/>
            <person name="Guy L."/>
            <person name="Ettema T.J."/>
        </authorList>
    </citation>
    <scope>NUCLEOTIDE SEQUENCE</scope>
</reference>
<protein>
    <submittedName>
        <fullName evidence="1">Uncharacterized protein</fullName>
    </submittedName>
</protein>
<dbReference type="EMBL" id="LAZR01005712">
    <property type="protein sequence ID" value="KKM97738.1"/>
    <property type="molecule type" value="Genomic_DNA"/>
</dbReference>
<name>A0A0F9LWG2_9ZZZZ</name>
<dbReference type="Pfam" id="PF18906">
    <property type="entry name" value="Phage_tube_2"/>
    <property type="match status" value="1"/>
</dbReference>